<comment type="caution">
    <text evidence="1">The sequence shown here is derived from an EMBL/GenBank/DDBJ whole genome shotgun (WGS) entry which is preliminary data.</text>
</comment>
<dbReference type="AlphaFoldDB" id="A0A927WHR0"/>
<protein>
    <submittedName>
        <fullName evidence="1">Uncharacterized protein</fullName>
    </submittedName>
</protein>
<evidence type="ECO:0000313" key="1">
    <source>
        <dbReference type="EMBL" id="MBE6092102.1"/>
    </source>
</evidence>
<sequence length="100" mass="11186">MKVIFLDVDGVLNSAQDGYSIRLKTDSHLKLLQEGREGLVMAIRKKHTKYSKYKKKSGNVVSEAKVSNNNLTVEQKRLAGLGIIVNMSPPPFLRIDESTK</sequence>
<reference evidence="1" key="1">
    <citation type="submission" date="2019-04" db="EMBL/GenBank/DDBJ databases">
        <title>Evolution of Biomass-Degrading Anaerobic Consortia Revealed by Metagenomics.</title>
        <authorList>
            <person name="Peng X."/>
        </authorList>
    </citation>
    <scope>NUCLEOTIDE SEQUENCE</scope>
    <source>
        <strain evidence="1">SIG240</strain>
    </source>
</reference>
<dbReference type="EMBL" id="SVBY01000012">
    <property type="protein sequence ID" value="MBE6092102.1"/>
    <property type="molecule type" value="Genomic_DNA"/>
</dbReference>
<proteinExistence type="predicted"/>
<organism evidence="1 2">
    <name type="scientific">Selenomonas ruminantium</name>
    <dbReference type="NCBI Taxonomy" id="971"/>
    <lineage>
        <taxon>Bacteria</taxon>
        <taxon>Bacillati</taxon>
        <taxon>Bacillota</taxon>
        <taxon>Negativicutes</taxon>
        <taxon>Selenomonadales</taxon>
        <taxon>Selenomonadaceae</taxon>
        <taxon>Selenomonas</taxon>
    </lineage>
</organism>
<evidence type="ECO:0000313" key="2">
    <source>
        <dbReference type="Proteomes" id="UP000761380"/>
    </source>
</evidence>
<gene>
    <name evidence="1" type="ORF">E7201_02820</name>
</gene>
<accession>A0A927WHR0</accession>
<name>A0A927WHR0_SELRU</name>
<dbReference type="Proteomes" id="UP000761380">
    <property type="component" value="Unassembled WGS sequence"/>
</dbReference>